<accession>A0A399ESH5</accession>
<feature type="region of interest" description="Disordered" evidence="1">
    <location>
        <begin position="115"/>
        <end position="146"/>
    </location>
</feature>
<evidence type="ECO:0000256" key="1">
    <source>
        <dbReference type="SAM" id="MobiDB-lite"/>
    </source>
</evidence>
<proteinExistence type="predicted"/>
<dbReference type="AlphaFoldDB" id="A0A399ESH5"/>
<dbReference type="RefSeq" id="WP_119314803.1">
    <property type="nucleotide sequence ID" value="NZ_QXDL01000057.1"/>
</dbReference>
<evidence type="ECO:0000313" key="3">
    <source>
        <dbReference type="Proteomes" id="UP000265715"/>
    </source>
</evidence>
<organism evidence="2 3">
    <name type="scientific">Calidithermus terrae</name>
    <dbReference type="NCBI Taxonomy" id="1408545"/>
    <lineage>
        <taxon>Bacteria</taxon>
        <taxon>Thermotogati</taxon>
        <taxon>Deinococcota</taxon>
        <taxon>Deinococci</taxon>
        <taxon>Thermales</taxon>
        <taxon>Thermaceae</taxon>
        <taxon>Calidithermus</taxon>
    </lineage>
</organism>
<gene>
    <name evidence="2" type="ORF">Mterra_01677</name>
</gene>
<keyword evidence="3" id="KW-1185">Reference proteome</keyword>
<evidence type="ECO:0000313" key="2">
    <source>
        <dbReference type="EMBL" id="RIH85532.1"/>
    </source>
</evidence>
<reference evidence="2 3" key="1">
    <citation type="submission" date="2018-08" db="EMBL/GenBank/DDBJ databases">
        <title>Meiothermus terrae DSM 26712 genome sequencing project.</title>
        <authorList>
            <person name="Da Costa M.S."/>
            <person name="Albuquerque L."/>
            <person name="Raposo P."/>
            <person name="Froufe H.J.C."/>
            <person name="Barroso C.S."/>
            <person name="Egas C."/>
        </authorList>
    </citation>
    <scope>NUCLEOTIDE SEQUENCE [LARGE SCALE GENOMIC DNA]</scope>
    <source>
        <strain evidence="2 3">DSM 26712</strain>
    </source>
</reference>
<sequence length="146" mass="16237">MSLLHPAALRWRYRLFSGASVGKAEATRRGLYARRISRICFQDFREVKEPYTGAAGGTLARLEGPVIPSTLRAARDGRGFVLRVKEVEGKGGEARFWLPGRRVARAWATDRLERERRPLEPDPGGGLRFPVKARGLATVRPEPEGA</sequence>
<comment type="caution">
    <text evidence="2">The sequence shown here is derived from an EMBL/GenBank/DDBJ whole genome shotgun (WGS) entry which is preliminary data.</text>
</comment>
<protein>
    <submittedName>
        <fullName evidence="2">Uncharacterized protein</fullName>
    </submittedName>
</protein>
<dbReference type="EMBL" id="QXDL01000057">
    <property type="protein sequence ID" value="RIH85532.1"/>
    <property type="molecule type" value="Genomic_DNA"/>
</dbReference>
<name>A0A399ESH5_9DEIN</name>
<dbReference type="Proteomes" id="UP000265715">
    <property type="component" value="Unassembled WGS sequence"/>
</dbReference>